<keyword evidence="7" id="KW-0027">Amidation</keyword>
<reference evidence="13" key="1">
    <citation type="submission" date="2023-06" db="EMBL/GenBank/DDBJ databases">
        <title>Male Hemibagrus guttatus genome.</title>
        <authorList>
            <person name="Bian C."/>
        </authorList>
    </citation>
    <scope>NUCLEOTIDE SEQUENCE</scope>
    <source>
        <strain evidence="13">Male_cb2023</strain>
        <tissue evidence="13">Muscle</tissue>
    </source>
</reference>
<comment type="caution">
    <text evidence="13">The sequence shown here is derived from an EMBL/GenBank/DDBJ whole genome shotgun (WGS) entry which is preliminary data.</text>
</comment>
<dbReference type="GO" id="GO:1990410">
    <property type="term" value="P:adrenomedullin receptor signaling pathway"/>
    <property type="evidence" value="ECO:0007669"/>
    <property type="project" value="TreeGrafter"/>
</dbReference>
<dbReference type="GO" id="GO:0031700">
    <property type="term" value="F:adrenomedullin receptor binding"/>
    <property type="evidence" value="ECO:0007669"/>
    <property type="project" value="TreeGrafter"/>
</dbReference>
<proteinExistence type="inferred from homology"/>
<dbReference type="InterPro" id="IPR001710">
    <property type="entry name" value="Pro-ADM"/>
</dbReference>
<dbReference type="PRINTS" id="PR00801">
    <property type="entry name" value="ADRENOMEDULN"/>
</dbReference>
<evidence type="ECO:0000256" key="3">
    <source>
        <dbReference type="ARBA" id="ARBA00022525"/>
    </source>
</evidence>
<comment type="similarity">
    <text evidence="2">Belongs to the adrenomedullin family.</text>
</comment>
<keyword evidence="4" id="KW-0165">Cleavage on pair of basic residues</keyword>
<evidence type="ECO:0000256" key="11">
    <source>
        <dbReference type="PIRSR" id="PIRSR621116-50"/>
    </source>
</evidence>
<sequence>GGKAPPTTSSINALTLGVEIQTNSRVSQLREETERDGAGGITASVRTRTKLTSLTQITQIPVKMKAIVLSFYFYCCLLLTVTPSVDSAKLNLSQVFKKSIGLQRTKRDLSSLSALREAQPGQFVRPDDVKDTLLPHSSTGFGVRTKRSKNSVNQSRRSGCSLGTCTVHDLAHRLHQLNNKLKVSSAPIDKISPLGYGRRRRSVPEMQMKLEMQGGHLQPLWRLHKLEALLRRT</sequence>
<dbReference type="PANTHER" id="PTHR23414">
    <property type="entry name" value="ADRENOMEDULLIN, ADM"/>
    <property type="match status" value="1"/>
</dbReference>
<keyword evidence="8 11" id="KW-1015">Disulfide bond</keyword>
<feature type="region of interest" description="Disordered" evidence="12">
    <location>
        <begin position="135"/>
        <end position="155"/>
    </location>
</feature>
<evidence type="ECO:0000256" key="10">
    <source>
        <dbReference type="ARBA" id="ARBA00049577"/>
    </source>
</evidence>
<dbReference type="PANTHER" id="PTHR23414:SF3">
    <property type="entry name" value="PRO-ADRENOMEDULLIN"/>
    <property type="match status" value="1"/>
</dbReference>
<evidence type="ECO:0000313" key="13">
    <source>
        <dbReference type="EMBL" id="KAK3533717.1"/>
    </source>
</evidence>
<gene>
    <name evidence="13" type="ORF">QTP70_024320</name>
</gene>
<keyword evidence="14" id="KW-1185">Reference proteome</keyword>
<name>A0AAE0V0T7_9TELE</name>
<evidence type="ECO:0000256" key="6">
    <source>
        <dbReference type="ARBA" id="ARBA00022729"/>
    </source>
</evidence>
<evidence type="ECO:0000256" key="9">
    <source>
        <dbReference type="ARBA" id="ARBA00023472"/>
    </source>
</evidence>
<dbReference type="InterPro" id="IPR021116">
    <property type="entry name" value="Calcitonin/adrenomedullin"/>
</dbReference>
<evidence type="ECO:0000256" key="8">
    <source>
        <dbReference type="ARBA" id="ARBA00023157"/>
    </source>
</evidence>
<dbReference type="InterPro" id="IPR051665">
    <property type="entry name" value="Adrenomedullin-reg_peptide"/>
</dbReference>
<dbReference type="GO" id="GO:0010460">
    <property type="term" value="P:positive regulation of heart rate"/>
    <property type="evidence" value="ECO:0007669"/>
    <property type="project" value="TreeGrafter"/>
</dbReference>
<dbReference type="GO" id="GO:0005179">
    <property type="term" value="F:hormone activity"/>
    <property type="evidence" value="ECO:0007669"/>
    <property type="project" value="UniProtKB-KW"/>
</dbReference>
<evidence type="ECO:0000256" key="12">
    <source>
        <dbReference type="SAM" id="MobiDB-lite"/>
    </source>
</evidence>
<keyword evidence="3" id="KW-0964">Secreted</keyword>
<evidence type="ECO:0000256" key="5">
    <source>
        <dbReference type="ARBA" id="ARBA00022702"/>
    </source>
</evidence>
<evidence type="ECO:0000256" key="4">
    <source>
        <dbReference type="ARBA" id="ARBA00022685"/>
    </source>
</evidence>
<evidence type="ECO:0000256" key="7">
    <source>
        <dbReference type="ARBA" id="ARBA00022815"/>
    </source>
</evidence>
<keyword evidence="6" id="KW-0732">Signal</keyword>
<accession>A0AAE0V0T7</accession>
<feature type="non-terminal residue" evidence="13">
    <location>
        <position position="233"/>
    </location>
</feature>
<dbReference type="GO" id="GO:0007189">
    <property type="term" value="P:adenylate cyclase-activating G protein-coupled receptor signaling pathway"/>
    <property type="evidence" value="ECO:0007669"/>
    <property type="project" value="TreeGrafter"/>
</dbReference>
<evidence type="ECO:0000256" key="1">
    <source>
        <dbReference type="ARBA" id="ARBA00004613"/>
    </source>
</evidence>
<comment type="subcellular location">
    <subcellularLocation>
        <location evidence="1">Secreted</location>
    </subcellularLocation>
</comment>
<dbReference type="GO" id="GO:0005615">
    <property type="term" value="C:extracellular space"/>
    <property type="evidence" value="ECO:0007669"/>
    <property type="project" value="TreeGrafter"/>
</dbReference>
<dbReference type="EMBL" id="JAUCMX010000010">
    <property type="protein sequence ID" value="KAK3533717.1"/>
    <property type="molecule type" value="Genomic_DNA"/>
</dbReference>
<dbReference type="GO" id="GO:0003073">
    <property type="term" value="P:regulation of systemic arterial blood pressure"/>
    <property type="evidence" value="ECO:0007669"/>
    <property type="project" value="TreeGrafter"/>
</dbReference>
<dbReference type="Proteomes" id="UP001274896">
    <property type="component" value="Unassembled WGS sequence"/>
</dbReference>
<evidence type="ECO:0000313" key="14">
    <source>
        <dbReference type="Proteomes" id="UP001274896"/>
    </source>
</evidence>
<keyword evidence="5" id="KW-0372">Hormone</keyword>
<feature type="disulfide bond" evidence="11">
    <location>
        <begin position="160"/>
        <end position="165"/>
    </location>
</feature>
<organism evidence="13 14">
    <name type="scientific">Hemibagrus guttatus</name>
    <dbReference type="NCBI Taxonomy" id="175788"/>
    <lineage>
        <taxon>Eukaryota</taxon>
        <taxon>Metazoa</taxon>
        <taxon>Chordata</taxon>
        <taxon>Craniata</taxon>
        <taxon>Vertebrata</taxon>
        <taxon>Euteleostomi</taxon>
        <taxon>Actinopterygii</taxon>
        <taxon>Neopterygii</taxon>
        <taxon>Teleostei</taxon>
        <taxon>Ostariophysi</taxon>
        <taxon>Siluriformes</taxon>
        <taxon>Bagridae</taxon>
        <taxon>Hemibagrus</taxon>
    </lineage>
</organism>
<comment type="function">
    <text evidence="10">ADM function is mediated by the CALCRL-RAMP2 and CALCRL-RAMP3 receptor complexes with ADM showing the highest potency for the CALCRL-RAMP2 complex.</text>
</comment>
<dbReference type="Pfam" id="PF00214">
    <property type="entry name" value="Calc_CGRP_IAPP"/>
    <property type="match status" value="1"/>
</dbReference>
<dbReference type="AlphaFoldDB" id="A0AAE0V0T7"/>
<evidence type="ECO:0000256" key="2">
    <source>
        <dbReference type="ARBA" id="ARBA00010575"/>
    </source>
</evidence>
<protein>
    <recommendedName>
        <fullName evidence="9">Pro-adrenomedullin</fullName>
    </recommendedName>
</protein>